<keyword evidence="2" id="KW-1185">Reference proteome</keyword>
<proteinExistence type="predicted"/>
<comment type="caution">
    <text evidence="1">The sequence shown here is derived from an EMBL/GenBank/DDBJ whole genome shotgun (WGS) entry which is preliminary data.</text>
</comment>
<gene>
    <name evidence="1" type="ORF">AAFH49_12945</name>
</gene>
<sequence length="90" mass="10261">MGNWPPEEFWFDLSSATDGKYLCAEVYYAKFYICAIDTEIGEFSVSFHNHASVNYGLPDSITINLNEFIATLEEAKVELLKRYNGINDPL</sequence>
<accession>A0ABU9LZP3</accession>
<name>A0ABU9LZP3_9BACT</name>
<evidence type="ECO:0000313" key="2">
    <source>
        <dbReference type="Proteomes" id="UP001479606"/>
    </source>
</evidence>
<dbReference type="Proteomes" id="UP001479606">
    <property type="component" value="Unassembled WGS sequence"/>
</dbReference>
<reference evidence="1 2" key="1">
    <citation type="journal article" date="2018" name="Arch. Microbiol.">
        <title>Hymenobacter segetis sp. nov., isolated from soil.</title>
        <authorList>
            <person name="Ten L.N."/>
            <person name="Lim S.J."/>
            <person name="Kim B.O."/>
            <person name="Kang I.K."/>
            <person name="Jung H.Y."/>
        </authorList>
    </citation>
    <scope>NUCLEOTIDE SEQUENCE [LARGE SCALE GENOMIC DNA]</scope>
    <source>
        <strain evidence="1 2">S7-3-11</strain>
    </source>
</reference>
<organism evidence="1 2">
    <name type="scientific">Hymenobacter segetis</name>
    <dbReference type="NCBI Taxonomy" id="2025509"/>
    <lineage>
        <taxon>Bacteria</taxon>
        <taxon>Pseudomonadati</taxon>
        <taxon>Bacteroidota</taxon>
        <taxon>Cytophagia</taxon>
        <taxon>Cytophagales</taxon>
        <taxon>Hymenobacteraceae</taxon>
        <taxon>Hymenobacter</taxon>
    </lineage>
</organism>
<evidence type="ECO:0000313" key="1">
    <source>
        <dbReference type="EMBL" id="MEL5995118.1"/>
    </source>
</evidence>
<protein>
    <submittedName>
        <fullName evidence="1">Uncharacterized protein</fullName>
    </submittedName>
</protein>
<dbReference type="EMBL" id="JBCEVZ010000029">
    <property type="protein sequence ID" value="MEL5995118.1"/>
    <property type="molecule type" value="Genomic_DNA"/>
</dbReference>